<keyword evidence="3" id="KW-1185">Reference proteome</keyword>
<evidence type="ECO:0000313" key="2">
    <source>
        <dbReference type="EMBL" id="KAK4132485.1"/>
    </source>
</evidence>
<dbReference type="AlphaFoldDB" id="A0AAN6ZB27"/>
<evidence type="ECO:0000256" key="1">
    <source>
        <dbReference type="SAM" id="MobiDB-lite"/>
    </source>
</evidence>
<comment type="caution">
    <text evidence="2">The sequence shown here is derived from an EMBL/GenBank/DDBJ whole genome shotgun (WGS) entry which is preliminary data.</text>
</comment>
<evidence type="ECO:0000313" key="3">
    <source>
        <dbReference type="Proteomes" id="UP001304895"/>
    </source>
</evidence>
<name>A0AAN6ZB27_9PEZI</name>
<sequence>MWKLPIWQFDGSIRAESGRDWREAVSPVSDGMALPSWHFCMHDWGGAGPWSLGVIGGPRHGRQEWGEAGRGPGVGFRPAMERPSRTCRDGHGSASIWRRTARGGGLPVFHPPHLGFREIPFKKPGTPG</sequence>
<gene>
    <name evidence="2" type="ORF">BT67DRAFT_79346</name>
</gene>
<proteinExistence type="predicted"/>
<dbReference type="Proteomes" id="UP001304895">
    <property type="component" value="Unassembled WGS sequence"/>
</dbReference>
<feature type="compositionally biased region" description="Basic and acidic residues" evidence="1">
    <location>
        <begin position="79"/>
        <end position="91"/>
    </location>
</feature>
<dbReference type="EMBL" id="MU853417">
    <property type="protein sequence ID" value="KAK4132485.1"/>
    <property type="molecule type" value="Genomic_DNA"/>
</dbReference>
<reference evidence="2" key="1">
    <citation type="journal article" date="2023" name="Mol. Phylogenet. Evol.">
        <title>Genome-scale phylogeny and comparative genomics of the fungal order Sordariales.</title>
        <authorList>
            <person name="Hensen N."/>
            <person name="Bonometti L."/>
            <person name="Westerberg I."/>
            <person name="Brannstrom I.O."/>
            <person name="Guillou S."/>
            <person name="Cros-Aarteil S."/>
            <person name="Calhoun S."/>
            <person name="Haridas S."/>
            <person name="Kuo A."/>
            <person name="Mondo S."/>
            <person name="Pangilinan J."/>
            <person name="Riley R."/>
            <person name="LaButti K."/>
            <person name="Andreopoulos B."/>
            <person name="Lipzen A."/>
            <person name="Chen C."/>
            <person name="Yan M."/>
            <person name="Daum C."/>
            <person name="Ng V."/>
            <person name="Clum A."/>
            <person name="Steindorff A."/>
            <person name="Ohm R.A."/>
            <person name="Martin F."/>
            <person name="Silar P."/>
            <person name="Natvig D.O."/>
            <person name="Lalanne C."/>
            <person name="Gautier V."/>
            <person name="Ament-Velasquez S.L."/>
            <person name="Kruys A."/>
            <person name="Hutchinson M.I."/>
            <person name="Powell A.J."/>
            <person name="Barry K."/>
            <person name="Miller A.N."/>
            <person name="Grigoriev I.V."/>
            <person name="Debuchy R."/>
            <person name="Gladieux P."/>
            <person name="Hiltunen Thoren M."/>
            <person name="Johannesson H."/>
        </authorList>
    </citation>
    <scope>NUCLEOTIDE SEQUENCE</scope>
    <source>
        <strain evidence="2">CBS 123565</strain>
    </source>
</reference>
<accession>A0AAN6ZB27</accession>
<reference evidence="2" key="2">
    <citation type="submission" date="2023-05" db="EMBL/GenBank/DDBJ databases">
        <authorList>
            <consortium name="Lawrence Berkeley National Laboratory"/>
            <person name="Steindorff A."/>
            <person name="Hensen N."/>
            <person name="Bonometti L."/>
            <person name="Westerberg I."/>
            <person name="Brannstrom I.O."/>
            <person name="Guillou S."/>
            <person name="Cros-Aarteil S."/>
            <person name="Calhoun S."/>
            <person name="Haridas S."/>
            <person name="Kuo A."/>
            <person name="Mondo S."/>
            <person name="Pangilinan J."/>
            <person name="Riley R."/>
            <person name="Labutti K."/>
            <person name="Andreopoulos B."/>
            <person name="Lipzen A."/>
            <person name="Chen C."/>
            <person name="Yanf M."/>
            <person name="Daum C."/>
            <person name="Ng V."/>
            <person name="Clum A."/>
            <person name="Ohm R."/>
            <person name="Martin F."/>
            <person name="Silar P."/>
            <person name="Natvig D."/>
            <person name="Lalanne C."/>
            <person name="Gautier V."/>
            <person name="Ament-Velasquez S.L."/>
            <person name="Kruys A."/>
            <person name="Hutchinson M.I."/>
            <person name="Powell A.J."/>
            <person name="Barry K."/>
            <person name="Miller A.N."/>
            <person name="Grigoriev I.V."/>
            <person name="Debuchy R."/>
            <person name="Gladieux P."/>
            <person name="Thoren M.H."/>
            <person name="Johannesson H."/>
        </authorList>
    </citation>
    <scope>NUCLEOTIDE SEQUENCE</scope>
    <source>
        <strain evidence="2">CBS 123565</strain>
    </source>
</reference>
<protein>
    <submittedName>
        <fullName evidence="2">Uncharacterized protein</fullName>
    </submittedName>
</protein>
<feature type="region of interest" description="Disordered" evidence="1">
    <location>
        <begin position="63"/>
        <end position="93"/>
    </location>
</feature>
<organism evidence="2 3">
    <name type="scientific">Trichocladium antarcticum</name>
    <dbReference type="NCBI Taxonomy" id="1450529"/>
    <lineage>
        <taxon>Eukaryota</taxon>
        <taxon>Fungi</taxon>
        <taxon>Dikarya</taxon>
        <taxon>Ascomycota</taxon>
        <taxon>Pezizomycotina</taxon>
        <taxon>Sordariomycetes</taxon>
        <taxon>Sordariomycetidae</taxon>
        <taxon>Sordariales</taxon>
        <taxon>Chaetomiaceae</taxon>
        <taxon>Trichocladium</taxon>
    </lineage>
</organism>